<dbReference type="VEuPathDB" id="TriTrypDB:LMJFC_310046400"/>
<evidence type="ECO:0000313" key="4">
    <source>
        <dbReference type="Proteomes" id="UP000000542"/>
    </source>
</evidence>
<dbReference type="KEGG" id="lma:LMJF_31_3000"/>
<protein>
    <submittedName>
        <fullName evidence="3">Uncharacterized protein</fullName>
    </submittedName>
</protein>
<proteinExistence type="predicted"/>
<feature type="compositionally biased region" description="Polar residues" evidence="2">
    <location>
        <begin position="806"/>
        <end position="822"/>
    </location>
</feature>
<dbReference type="EMBL" id="FR796427">
    <property type="protein sequence ID" value="CAJ08564.1"/>
    <property type="molecule type" value="Genomic_DNA"/>
</dbReference>
<feature type="region of interest" description="Disordered" evidence="2">
    <location>
        <begin position="384"/>
        <end position="416"/>
    </location>
</feature>
<feature type="coiled-coil region" evidence="1">
    <location>
        <begin position="683"/>
        <end position="731"/>
    </location>
</feature>
<feature type="compositionally biased region" description="Low complexity" evidence="2">
    <location>
        <begin position="328"/>
        <end position="339"/>
    </location>
</feature>
<feature type="compositionally biased region" description="Polar residues" evidence="2">
    <location>
        <begin position="384"/>
        <end position="395"/>
    </location>
</feature>
<evidence type="ECO:0000256" key="1">
    <source>
        <dbReference type="SAM" id="Coils"/>
    </source>
</evidence>
<gene>
    <name evidence="3" type="ORF">LMJF_31_3000</name>
</gene>
<dbReference type="AlphaFoldDB" id="Q4Q5V8"/>
<reference evidence="3 4" key="1">
    <citation type="journal article" date="2005" name="Science">
        <title>The genome of the kinetoplastid parasite, Leishmania major.</title>
        <authorList>
            <person name="Ivens A.C."/>
            <person name="Peacock C.S."/>
            <person name="Worthey E.A."/>
            <person name="Murphy L."/>
            <person name="Aggarwal G."/>
            <person name="Berriman M."/>
            <person name="Sisk E."/>
            <person name="Rajandream M.A."/>
            <person name="Adlem E."/>
            <person name="Aert R."/>
            <person name="Anupama A."/>
            <person name="Apostolou Z."/>
            <person name="Attipoe P."/>
            <person name="Bason N."/>
            <person name="Bauser C."/>
            <person name="Beck A."/>
            <person name="Beverley S.M."/>
            <person name="Bianchettin G."/>
            <person name="Borzym K."/>
            <person name="Bothe G."/>
            <person name="Bruschi C.V."/>
            <person name="Collins M."/>
            <person name="Cadag E."/>
            <person name="Ciarloni L."/>
            <person name="Clayton C."/>
            <person name="Coulson R.M."/>
            <person name="Cronin A."/>
            <person name="Cruz A.K."/>
            <person name="Davies R.M."/>
            <person name="De Gaudenzi J."/>
            <person name="Dobson D.E."/>
            <person name="Duesterhoeft A."/>
            <person name="Fazelina G."/>
            <person name="Fosker N."/>
            <person name="Frasch A.C."/>
            <person name="Fraser A."/>
            <person name="Fuchs M."/>
            <person name="Gabel C."/>
            <person name="Goble A."/>
            <person name="Goffeau A."/>
            <person name="Harris D."/>
            <person name="Hertz-Fowler C."/>
            <person name="Hilbert H."/>
            <person name="Horn D."/>
            <person name="Huang Y."/>
            <person name="Klages S."/>
            <person name="Knights A."/>
            <person name="Kube M."/>
            <person name="Larke N."/>
            <person name="Litvin L."/>
            <person name="Lord A."/>
            <person name="Louie T."/>
            <person name="Marra M."/>
            <person name="Masuy D."/>
            <person name="Matthews K."/>
            <person name="Michaeli S."/>
            <person name="Mottram J.C."/>
            <person name="Muller-Auer S."/>
            <person name="Munden H."/>
            <person name="Nelson S."/>
            <person name="Norbertczak H."/>
            <person name="Oliver K."/>
            <person name="O'neil S."/>
            <person name="Pentony M."/>
            <person name="Pohl T.M."/>
            <person name="Price C."/>
            <person name="Purnelle B."/>
            <person name="Quail M.A."/>
            <person name="Rabbinowitsch E."/>
            <person name="Reinhardt R."/>
            <person name="Rieger M."/>
            <person name="Rinta J."/>
            <person name="Robben J."/>
            <person name="Robertson L."/>
            <person name="Ruiz J.C."/>
            <person name="Rutter S."/>
            <person name="Saunders D."/>
            <person name="Schafer M."/>
            <person name="Schein J."/>
            <person name="Schwartz D.C."/>
            <person name="Seeger K."/>
            <person name="Seyler A."/>
            <person name="Sharp S."/>
            <person name="Shin H."/>
            <person name="Sivam D."/>
            <person name="Squares R."/>
            <person name="Squares S."/>
            <person name="Tosato V."/>
            <person name="Vogt C."/>
            <person name="Volckaert G."/>
            <person name="Wambutt R."/>
            <person name="Warren T."/>
            <person name="Wedler H."/>
            <person name="Woodward J."/>
            <person name="Zhou S."/>
            <person name="Zimmermann W."/>
            <person name="Smith D.F."/>
            <person name="Blackwell J.M."/>
            <person name="Stuart K.D."/>
            <person name="Barrell B."/>
            <person name="Myler P.J."/>
        </authorList>
    </citation>
    <scope>NUCLEOTIDE SEQUENCE [LARGE SCALE GENOMIC DNA]</scope>
    <source>
        <strain evidence="4">MHOM/IL/81/Friedlin</strain>
    </source>
</reference>
<dbReference type="HOGENOM" id="CLU_315112_0_0_1"/>
<dbReference type="OMA" id="RCDGEMT"/>
<evidence type="ECO:0000313" key="3">
    <source>
        <dbReference type="EMBL" id="CAJ08564.1"/>
    </source>
</evidence>
<keyword evidence="4" id="KW-1185">Reference proteome</keyword>
<evidence type="ECO:0000256" key="2">
    <source>
        <dbReference type="SAM" id="MobiDB-lite"/>
    </source>
</evidence>
<feature type="region of interest" description="Disordered" evidence="2">
    <location>
        <begin position="799"/>
        <end position="828"/>
    </location>
</feature>
<dbReference type="VEuPathDB" id="TriTrypDB:LmjF.31.3000"/>
<feature type="region of interest" description="Disordered" evidence="2">
    <location>
        <begin position="908"/>
        <end position="928"/>
    </location>
</feature>
<feature type="region of interest" description="Disordered" evidence="2">
    <location>
        <begin position="328"/>
        <end position="349"/>
    </location>
</feature>
<dbReference type="VEuPathDB" id="TriTrypDB:LMJSD75_310040900"/>
<dbReference type="RefSeq" id="XP_001685290.1">
    <property type="nucleotide sequence ID" value="XM_001685238.1"/>
</dbReference>
<reference evidence="3 4" key="2">
    <citation type="journal article" date="2011" name="Genome Res.">
        <title>Chromosome and gene copy number variation allow major structural change between species and strains of Leishmania.</title>
        <authorList>
            <person name="Rogers M.B."/>
            <person name="Hilley J.D."/>
            <person name="Dickens N.J."/>
            <person name="Wilkes J."/>
            <person name="Bates P.A."/>
            <person name="Depledge D.P."/>
            <person name="Harris D."/>
            <person name="Her Y."/>
            <person name="Herzyk P."/>
            <person name="Imamura H."/>
            <person name="Otto T.D."/>
            <person name="Sanders M."/>
            <person name="Seeger K."/>
            <person name="Dujardin J.C."/>
            <person name="Berriman M."/>
            <person name="Smith D.F."/>
            <person name="Hertz-Fowler C."/>
            <person name="Mottram J.C."/>
        </authorList>
    </citation>
    <scope>NUCLEOTIDE SEQUENCE [LARGE SCALE GENOMIC DNA]</scope>
    <source>
        <strain evidence="4">MHOM/IL/81/Friedlin</strain>
    </source>
</reference>
<dbReference type="Proteomes" id="UP000000542">
    <property type="component" value="Chromosome 31"/>
</dbReference>
<keyword evidence="1" id="KW-0175">Coiled coil</keyword>
<dbReference type="VEuPathDB" id="TriTrypDB:LMJLV39_310040900"/>
<sequence length="928" mass="101589">MLAYRVHRIQTGVYIYPWVNGEEATLSVPGDRQVTLHCAGDSVSDPFPFDEAVFAPFHNTMYSCCVADGLRLQFGSAVQRRAPSFRDVPRRTTIVHGDPVSYVGETFYNVLLLAAKEVERIAGARHSQSAYECAFNVFRVCPWGEEELLEAAGRAHCRGSASSSGTAVEQGISLWNKRTSMPLRTSAQRQLFKSTLKQLCRGPRSEGRDDAAACVQQVRLAVYAPAGDSTADDRVLCAEHLFSLAPSVCDVGASFGTTMEALCEMLVCRRQGNVLGNPLLPVLLPGVSVDCLTILTCISARGEHSSRPCIDACCFGCSSERQRRPTAASSLAVPPAAASKNGTAKGTPAQDLAPLLRQPVSCSALFQRMTGELLMPVAPSIRNASWQTSQPQKLSAATPPTPFSDPPRASNSDPFAQLDESVDRLLWLRRLRESPAGKPSLLRDGTTSTSPPAETRHTVSALPATLGTSALSMAVEPLAATPPGRARNESCESSRGGEIGKLDLLKEASALIDDANMVASGRAARACRREESASARALEMEARVRKRCPDCDAKDAVLSLHREELQTPCAELVHREGKRHLRVDKGQYHTAELRRTARLFQSLEHPVESLRQREQELSTYLKMLDSYAAYVNATCRLYTDQVNAKMLRMDGVKRYLTRRISIAAWVERAGILHQRCELYDRRVDALQRQEAVLSRQMHSMELEATALRTEVQRLEELRDTTERDIAEDKRAAAARQGKALEECEESLASVRRVQGERDAVAREVANLAARRAEAAEEVARREAELAGLQATLDAAREAGAAEATASSSVHGTENAASKQLSGNDGALSDSSLASAKGVIEEEQRKVIEELAVATEELAEVEDVMIEEADRAVLVLHRCDGEMTLRFDHLMDRFSSFIDVESRLAGRSASMFSESSSQRHTRMSHSERK</sequence>
<feature type="coiled-coil region" evidence="1">
    <location>
        <begin position="757"/>
        <end position="798"/>
    </location>
</feature>
<organism evidence="3 4">
    <name type="scientific">Leishmania major</name>
    <dbReference type="NCBI Taxonomy" id="5664"/>
    <lineage>
        <taxon>Eukaryota</taxon>
        <taxon>Discoba</taxon>
        <taxon>Euglenozoa</taxon>
        <taxon>Kinetoplastea</taxon>
        <taxon>Metakinetoplastina</taxon>
        <taxon>Trypanosomatida</taxon>
        <taxon>Trypanosomatidae</taxon>
        <taxon>Leishmaniinae</taxon>
        <taxon>Leishmania</taxon>
    </lineage>
</organism>
<feature type="region of interest" description="Disordered" evidence="2">
    <location>
        <begin position="436"/>
        <end position="458"/>
    </location>
</feature>
<name>Q4Q5V8_LEIMA</name>
<dbReference type="InParanoid" id="Q4Q5V8"/>
<dbReference type="STRING" id="5664.Q4Q5V8"/>
<dbReference type="GeneID" id="5654238"/>
<accession>Q4Q5V8</accession>